<dbReference type="EMBL" id="BJND01000063">
    <property type="protein sequence ID" value="GEC09070.1"/>
    <property type="molecule type" value="Genomic_DNA"/>
</dbReference>
<comment type="caution">
    <text evidence="1">The sequence shown here is derived from an EMBL/GenBank/DDBJ whole genome shotgun (WGS) entry which is preliminary data.</text>
</comment>
<evidence type="ECO:0000313" key="2">
    <source>
        <dbReference type="Proteomes" id="UP000317881"/>
    </source>
</evidence>
<organism evidence="1 2">
    <name type="scientific">Streptomyces spinoverrucosus</name>
    <dbReference type="NCBI Taxonomy" id="284043"/>
    <lineage>
        <taxon>Bacteria</taxon>
        <taxon>Bacillati</taxon>
        <taxon>Actinomycetota</taxon>
        <taxon>Actinomycetes</taxon>
        <taxon>Kitasatosporales</taxon>
        <taxon>Streptomycetaceae</taxon>
        <taxon>Streptomyces</taxon>
    </lineage>
</organism>
<protein>
    <submittedName>
        <fullName evidence="1">Uncharacterized protein</fullName>
    </submittedName>
</protein>
<evidence type="ECO:0000313" key="1">
    <source>
        <dbReference type="EMBL" id="GEC09070.1"/>
    </source>
</evidence>
<name>A0A4Y3VTV5_9ACTN</name>
<reference evidence="1 2" key="1">
    <citation type="submission" date="2019-06" db="EMBL/GenBank/DDBJ databases">
        <title>Whole genome shotgun sequence of Streptomyces spinoverrucosus NBRC 14228.</title>
        <authorList>
            <person name="Hosoyama A."/>
            <person name="Uohara A."/>
            <person name="Ohji S."/>
            <person name="Ichikawa N."/>
        </authorList>
    </citation>
    <scope>NUCLEOTIDE SEQUENCE [LARGE SCALE GENOMIC DNA]</scope>
    <source>
        <strain evidence="1 2">NBRC 14228</strain>
    </source>
</reference>
<dbReference type="AlphaFoldDB" id="A0A4Y3VTV5"/>
<keyword evidence="2" id="KW-1185">Reference proteome</keyword>
<proteinExistence type="predicted"/>
<gene>
    <name evidence="1" type="ORF">SSP24_67250</name>
</gene>
<dbReference type="Proteomes" id="UP000317881">
    <property type="component" value="Unassembled WGS sequence"/>
</dbReference>
<accession>A0A4Y3VTV5</accession>
<sequence>MGEPERVTESLEHLRQLGRLALVQRSGRGSRAAGGILADHLKLLFRHTSMLKYLRETVRRRYAAAAVKVTEGGTA</sequence>